<evidence type="ECO:0000256" key="4">
    <source>
        <dbReference type="PROSITE-ProRule" id="PRU00169"/>
    </source>
</evidence>
<dbReference type="InterPro" id="IPR001789">
    <property type="entry name" value="Sig_transdc_resp-reg_receiver"/>
</dbReference>
<accession>C4XGR4</accession>
<dbReference type="Gene3D" id="3.40.50.2300">
    <property type="match status" value="1"/>
</dbReference>
<dbReference type="Proteomes" id="UP000009071">
    <property type="component" value="Chromosome"/>
</dbReference>
<keyword evidence="8" id="KW-1185">Reference proteome</keyword>
<name>C4XGR4_SOLM1</name>
<reference evidence="7 8" key="1">
    <citation type="journal article" date="2009" name="Genome Res.">
        <title>Whole genome sequence of Desulfovibrio magneticus strain RS-1 revealed common gene clusters in magnetotactic bacteria.</title>
        <authorList>
            <person name="Nakazawa H."/>
            <person name="Arakaki A."/>
            <person name="Narita-Yamada S."/>
            <person name="Yashiro I."/>
            <person name="Jinno K."/>
            <person name="Aoki N."/>
            <person name="Tsuruyama A."/>
            <person name="Okamura Y."/>
            <person name="Tanikawa S."/>
            <person name="Fujita N."/>
            <person name="Takeyama H."/>
            <person name="Matsunaga T."/>
        </authorList>
    </citation>
    <scope>NUCLEOTIDE SEQUENCE [LARGE SCALE GENOMIC DNA]</scope>
    <source>
        <strain evidence="8">ATCC 700980 / DSM 13731 / RS-1</strain>
    </source>
</reference>
<dbReference type="GO" id="GO:0006355">
    <property type="term" value="P:regulation of DNA-templated transcription"/>
    <property type="evidence" value="ECO:0007669"/>
    <property type="project" value="InterPro"/>
</dbReference>
<dbReference type="GO" id="GO:0003677">
    <property type="term" value="F:DNA binding"/>
    <property type="evidence" value="ECO:0007669"/>
    <property type="project" value="UniProtKB-KW"/>
</dbReference>
<dbReference type="STRING" id="573370.DMR_27310"/>
<dbReference type="CDD" id="cd06170">
    <property type="entry name" value="LuxR_C_like"/>
    <property type="match status" value="1"/>
</dbReference>
<dbReference type="SUPFAM" id="SSF46894">
    <property type="entry name" value="C-terminal effector domain of the bipartite response regulators"/>
    <property type="match status" value="1"/>
</dbReference>
<keyword evidence="4" id="KW-0597">Phosphoprotein</keyword>
<evidence type="ECO:0000256" key="3">
    <source>
        <dbReference type="ARBA" id="ARBA00023163"/>
    </source>
</evidence>
<sequence length="217" mass="23916">MTEKILLVDDERNVLDALKTALRREFDLYTAQGGAEGLKSMGRNGPFAVVVSDYKMPGMNGVEFLEHLRKLAPDCVRIILTGHGDLESAIAAVNQSEVFRFLTKPCPTQVLCKALRDGLTKYRRDVLGVKAADALLRVLSGSEAEALAAEPVLGDARLTQRERSIAARIRRGNSTKEIAEALDLSPRTVETYRDNIRKKLGIANKKINLKSYLSSAF</sequence>
<dbReference type="PANTHER" id="PTHR44688">
    <property type="entry name" value="DNA-BINDING TRANSCRIPTIONAL ACTIVATOR DEVR_DOSR"/>
    <property type="match status" value="1"/>
</dbReference>
<evidence type="ECO:0000313" key="7">
    <source>
        <dbReference type="EMBL" id="BAH76222.1"/>
    </source>
</evidence>
<dbReference type="PRINTS" id="PR00038">
    <property type="entry name" value="HTHLUXR"/>
</dbReference>
<protein>
    <submittedName>
        <fullName evidence="7">NarL family two-component response regulator</fullName>
    </submittedName>
</protein>
<dbReference type="EMBL" id="AP010904">
    <property type="protein sequence ID" value="BAH76222.1"/>
    <property type="molecule type" value="Genomic_DNA"/>
</dbReference>
<proteinExistence type="predicted"/>
<dbReference type="AlphaFoldDB" id="C4XGR4"/>
<organism evidence="7 8">
    <name type="scientific">Solidesulfovibrio magneticus (strain ATCC 700980 / DSM 13731 / RS-1)</name>
    <name type="common">Desulfovibrio magneticus</name>
    <dbReference type="NCBI Taxonomy" id="573370"/>
    <lineage>
        <taxon>Bacteria</taxon>
        <taxon>Pseudomonadati</taxon>
        <taxon>Thermodesulfobacteriota</taxon>
        <taxon>Desulfovibrionia</taxon>
        <taxon>Desulfovibrionales</taxon>
        <taxon>Desulfovibrionaceae</taxon>
        <taxon>Solidesulfovibrio</taxon>
    </lineage>
</organism>
<evidence type="ECO:0000259" key="6">
    <source>
        <dbReference type="PROSITE" id="PS50110"/>
    </source>
</evidence>
<dbReference type="KEGG" id="dma:DMR_27310"/>
<dbReference type="eggNOG" id="COG3437">
    <property type="taxonomic scope" value="Bacteria"/>
</dbReference>
<dbReference type="Pfam" id="PF00072">
    <property type="entry name" value="Response_reg"/>
    <property type="match status" value="1"/>
</dbReference>
<dbReference type="Gene3D" id="1.10.10.10">
    <property type="entry name" value="Winged helix-like DNA-binding domain superfamily/Winged helix DNA-binding domain"/>
    <property type="match status" value="1"/>
</dbReference>
<keyword evidence="2" id="KW-0238">DNA-binding</keyword>
<dbReference type="PANTHER" id="PTHR44688:SF16">
    <property type="entry name" value="DNA-BINDING TRANSCRIPTIONAL ACTIVATOR DEVR_DOSR"/>
    <property type="match status" value="1"/>
</dbReference>
<dbReference type="InterPro" id="IPR011006">
    <property type="entry name" value="CheY-like_superfamily"/>
</dbReference>
<dbReference type="InterPro" id="IPR036388">
    <property type="entry name" value="WH-like_DNA-bd_sf"/>
</dbReference>
<dbReference type="HOGENOM" id="CLU_000445_90_0_7"/>
<feature type="modified residue" description="4-aspartylphosphate" evidence="4">
    <location>
        <position position="53"/>
    </location>
</feature>
<evidence type="ECO:0000256" key="1">
    <source>
        <dbReference type="ARBA" id="ARBA00023015"/>
    </source>
</evidence>
<dbReference type="RefSeq" id="WP_015861391.1">
    <property type="nucleotide sequence ID" value="NC_012796.1"/>
</dbReference>
<feature type="domain" description="Response regulatory" evidence="6">
    <location>
        <begin position="4"/>
        <end position="119"/>
    </location>
</feature>
<dbReference type="OrthoDB" id="9803649at2"/>
<dbReference type="InterPro" id="IPR016032">
    <property type="entry name" value="Sig_transdc_resp-reg_C-effctor"/>
</dbReference>
<evidence type="ECO:0000259" key="5">
    <source>
        <dbReference type="PROSITE" id="PS50043"/>
    </source>
</evidence>
<dbReference type="GO" id="GO:0000160">
    <property type="term" value="P:phosphorelay signal transduction system"/>
    <property type="evidence" value="ECO:0007669"/>
    <property type="project" value="InterPro"/>
</dbReference>
<dbReference type="InterPro" id="IPR000792">
    <property type="entry name" value="Tscrpt_reg_LuxR_C"/>
</dbReference>
<feature type="domain" description="HTH luxR-type" evidence="5">
    <location>
        <begin position="151"/>
        <end position="216"/>
    </location>
</feature>
<dbReference type="PROSITE" id="PS50043">
    <property type="entry name" value="HTH_LUXR_2"/>
    <property type="match status" value="1"/>
</dbReference>
<keyword evidence="1" id="KW-0805">Transcription regulation</keyword>
<dbReference type="PROSITE" id="PS50110">
    <property type="entry name" value="RESPONSE_REGULATORY"/>
    <property type="match status" value="1"/>
</dbReference>
<dbReference type="PROSITE" id="PS00622">
    <property type="entry name" value="HTH_LUXR_1"/>
    <property type="match status" value="1"/>
</dbReference>
<dbReference type="CDD" id="cd17569">
    <property type="entry name" value="REC_HupR-like"/>
    <property type="match status" value="1"/>
</dbReference>
<dbReference type="Pfam" id="PF00196">
    <property type="entry name" value="GerE"/>
    <property type="match status" value="1"/>
</dbReference>
<evidence type="ECO:0000256" key="2">
    <source>
        <dbReference type="ARBA" id="ARBA00023125"/>
    </source>
</evidence>
<dbReference type="SUPFAM" id="SSF52172">
    <property type="entry name" value="CheY-like"/>
    <property type="match status" value="1"/>
</dbReference>
<evidence type="ECO:0000313" key="8">
    <source>
        <dbReference type="Proteomes" id="UP000009071"/>
    </source>
</evidence>
<gene>
    <name evidence="7" type="ordered locus">DMR_27310</name>
</gene>
<keyword evidence="3" id="KW-0804">Transcription</keyword>
<dbReference type="SMART" id="SM00448">
    <property type="entry name" value="REC"/>
    <property type="match status" value="1"/>
</dbReference>
<dbReference type="SMART" id="SM00421">
    <property type="entry name" value="HTH_LUXR"/>
    <property type="match status" value="1"/>
</dbReference>